<keyword evidence="1" id="KW-1133">Transmembrane helix</keyword>
<keyword evidence="4" id="KW-1185">Reference proteome</keyword>
<dbReference type="GO" id="GO:0016020">
    <property type="term" value="C:membrane"/>
    <property type="evidence" value="ECO:0007669"/>
    <property type="project" value="InterPro"/>
</dbReference>
<feature type="transmembrane region" description="Helical" evidence="1">
    <location>
        <begin position="254"/>
        <end position="272"/>
    </location>
</feature>
<dbReference type="InterPro" id="IPR000620">
    <property type="entry name" value="EamA_dom"/>
</dbReference>
<evidence type="ECO:0000259" key="2">
    <source>
        <dbReference type="Pfam" id="PF00892"/>
    </source>
</evidence>
<keyword evidence="1" id="KW-0812">Transmembrane</keyword>
<feature type="transmembrane region" description="Helical" evidence="1">
    <location>
        <begin position="31"/>
        <end position="47"/>
    </location>
</feature>
<feature type="transmembrane region" description="Helical" evidence="1">
    <location>
        <begin position="202"/>
        <end position="222"/>
    </location>
</feature>
<reference evidence="3 4" key="1">
    <citation type="submission" date="2016-04" db="EMBL/GenBank/DDBJ databases">
        <title>Complete Genome Sequence of Halotalea alkalilenta IHB B 13600.</title>
        <authorList>
            <person name="Swarnkar M.K."/>
            <person name="Sharma A."/>
            <person name="Kaushal K."/>
            <person name="Soni R."/>
            <person name="Rana S."/>
            <person name="Singh A.K."/>
            <person name="Gulati A."/>
        </authorList>
    </citation>
    <scope>NUCLEOTIDE SEQUENCE [LARGE SCALE GENOMIC DNA]</scope>
    <source>
        <strain evidence="3 4">IHB B 13600</strain>
    </source>
</reference>
<feature type="transmembrane region" description="Helical" evidence="1">
    <location>
        <begin position="114"/>
        <end position="133"/>
    </location>
</feature>
<dbReference type="KEGG" id="haa:A5892_08370"/>
<dbReference type="AlphaFoldDB" id="A0A172YK29"/>
<feature type="transmembrane region" description="Helical" evidence="1">
    <location>
        <begin position="59"/>
        <end position="79"/>
    </location>
</feature>
<dbReference type="STRING" id="376489.A5892_08370"/>
<protein>
    <recommendedName>
        <fullName evidence="2">EamA domain-containing protein</fullName>
    </recommendedName>
</protein>
<keyword evidence="1" id="KW-0472">Membrane</keyword>
<feature type="transmembrane region" description="Helical" evidence="1">
    <location>
        <begin position="85"/>
        <end position="107"/>
    </location>
</feature>
<dbReference type="PANTHER" id="PTHR22911:SF137">
    <property type="entry name" value="SOLUTE CARRIER FAMILY 35 MEMBER G2-RELATED"/>
    <property type="match status" value="1"/>
</dbReference>
<dbReference type="Pfam" id="PF00892">
    <property type="entry name" value="EamA"/>
    <property type="match status" value="2"/>
</dbReference>
<dbReference type="PANTHER" id="PTHR22911">
    <property type="entry name" value="ACYL-MALONYL CONDENSING ENZYME-RELATED"/>
    <property type="match status" value="1"/>
</dbReference>
<evidence type="ECO:0000256" key="1">
    <source>
        <dbReference type="SAM" id="Phobius"/>
    </source>
</evidence>
<dbReference type="InterPro" id="IPR037185">
    <property type="entry name" value="EmrE-like"/>
</dbReference>
<feature type="transmembrane region" description="Helical" evidence="1">
    <location>
        <begin position="139"/>
        <end position="159"/>
    </location>
</feature>
<proteinExistence type="predicted"/>
<feature type="transmembrane region" description="Helical" evidence="1">
    <location>
        <begin position="229"/>
        <end position="248"/>
    </location>
</feature>
<organism evidence="3 4">
    <name type="scientific">Halotalea alkalilenta</name>
    <dbReference type="NCBI Taxonomy" id="376489"/>
    <lineage>
        <taxon>Bacteria</taxon>
        <taxon>Pseudomonadati</taxon>
        <taxon>Pseudomonadota</taxon>
        <taxon>Gammaproteobacteria</taxon>
        <taxon>Oceanospirillales</taxon>
        <taxon>Halomonadaceae</taxon>
        <taxon>Halotalea</taxon>
    </lineage>
</organism>
<feature type="transmembrane region" description="Helical" evidence="1">
    <location>
        <begin position="171"/>
        <end position="190"/>
    </location>
</feature>
<feature type="domain" description="EamA" evidence="2">
    <location>
        <begin position="5"/>
        <end position="129"/>
    </location>
</feature>
<gene>
    <name evidence="3" type="ORF">A5892_08370</name>
</gene>
<evidence type="ECO:0000313" key="3">
    <source>
        <dbReference type="EMBL" id="ANF59569.1"/>
    </source>
</evidence>
<dbReference type="EMBL" id="CP015243">
    <property type="protein sequence ID" value="ANF59569.1"/>
    <property type="molecule type" value="Genomic_DNA"/>
</dbReference>
<accession>A0A172YK29</accession>
<feature type="domain" description="EamA" evidence="2">
    <location>
        <begin position="141"/>
        <end position="271"/>
    </location>
</feature>
<dbReference type="Proteomes" id="UP000077875">
    <property type="component" value="Chromosome"/>
</dbReference>
<dbReference type="SUPFAM" id="SSF103481">
    <property type="entry name" value="Multidrug resistance efflux transporter EmrE"/>
    <property type="match status" value="2"/>
</dbReference>
<name>A0A172YK29_9GAMM</name>
<evidence type="ECO:0000313" key="4">
    <source>
        <dbReference type="Proteomes" id="UP000077875"/>
    </source>
</evidence>
<sequence>MQLHVAAALFGLSALIGAALALSPTLIVLGRGAFALLALWLLCPLLGSRPWREVGAATAGWLLLGGALLTIHWLTFFAAVQLGGVALGTLGFACFPAFTTVFEWLLLRSRPSRRALYALGAVSLGLVLVTPNLELGDRALAGLLWGVCSGALYALLAILNRATSARVAPLVASWWQCLMITLLLAPFALFEERLPSASEWGLLALLGIGCTALAYTLFVQALGKVRASAAAVVIALEPVYAITAAWLLLGEIPATRTLAGGALILLAVVISARGEPQRSARASSQAP</sequence>